<accession>A0A1B0BD38</accession>
<protein>
    <submittedName>
        <fullName evidence="2">Uncharacterized protein</fullName>
    </submittedName>
</protein>
<feature type="transmembrane region" description="Helical" evidence="1">
    <location>
        <begin position="41"/>
        <end position="59"/>
    </location>
</feature>
<keyword evidence="1" id="KW-0812">Transmembrane</keyword>
<evidence type="ECO:0000313" key="2">
    <source>
        <dbReference type="EnsemblMetazoa" id="GPPI026221-PA"/>
    </source>
</evidence>
<keyword evidence="1" id="KW-0472">Membrane</keyword>
<dbReference type="AlphaFoldDB" id="A0A1B0BD38"/>
<keyword evidence="1" id="KW-1133">Transmembrane helix</keyword>
<name>A0A1B0BD38_9MUSC</name>
<dbReference type="EMBL" id="JXJN01012273">
    <property type="status" value="NOT_ANNOTATED_CDS"/>
    <property type="molecule type" value="Genomic_DNA"/>
</dbReference>
<dbReference type="VEuPathDB" id="VectorBase:GPPI026221"/>
<reference evidence="3" key="1">
    <citation type="submission" date="2015-01" db="EMBL/GenBank/DDBJ databases">
        <authorList>
            <person name="Aksoy S."/>
            <person name="Warren W."/>
            <person name="Wilson R.K."/>
        </authorList>
    </citation>
    <scope>NUCLEOTIDE SEQUENCE [LARGE SCALE GENOMIC DNA]</scope>
    <source>
        <strain evidence="3">IAEA</strain>
    </source>
</reference>
<proteinExistence type="predicted"/>
<dbReference type="Proteomes" id="UP000092460">
    <property type="component" value="Unassembled WGS sequence"/>
</dbReference>
<keyword evidence="3" id="KW-1185">Reference proteome</keyword>
<evidence type="ECO:0000256" key="1">
    <source>
        <dbReference type="SAM" id="Phobius"/>
    </source>
</evidence>
<dbReference type="EnsemblMetazoa" id="GPPI026221-RA">
    <property type="protein sequence ID" value="GPPI026221-PA"/>
    <property type="gene ID" value="GPPI026221"/>
</dbReference>
<reference evidence="2" key="2">
    <citation type="submission" date="2020-05" db="UniProtKB">
        <authorList>
            <consortium name="EnsemblMetazoa"/>
        </authorList>
    </citation>
    <scope>IDENTIFICATION</scope>
    <source>
        <strain evidence="2">IAEA</strain>
    </source>
</reference>
<organism evidence="2 3">
    <name type="scientific">Glossina palpalis gambiensis</name>
    <dbReference type="NCBI Taxonomy" id="67801"/>
    <lineage>
        <taxon>Eukaryota</taxon>
        <taxon>Metazoa</taxon>
        <taxon>Ecdysozoa</taxon>
        <taxon>Arthropoda</taxon>
        <taxon>Hexapoda</taxon>
        <taxon>Insecta</taxon>
        <taxon>Pterygota</taxon>
        <taxon>Neoptera</taxon>
        <taxon>Endopterygota</taxon>
        <taxon>Diptera</taxon>
        <taxon>Brachycera</taxon>
        <taxon>Muscomorpha</taxon>
        <taxon>Hippoboscoidea</taxon>
        <taxon>Glossinidae</taxon>
        <taxon>Glossina</taxon>
    </lineage>
</organism>
<sequence length="124" mass="13569">MPMQKARKGFLMPKQNKARSGLSGCCLQTRGRCGCFYNSLTIGALVPGLTMILIFRAILCTDSTRNVPMQPVPLLLPARLGEPPLVQSSVPELTTKPTPNPSYCVLFSPVMSQLQLLLLLQLLQ</sequence>
<evidence type="ECO:0000313" key="3">
    <source>
        <dbReference type="Proteomes" id="UP000092460"/>
    </source>
</evidence>